<sequence>MKKLLVSWIGNHDLKAIDQSTTGPVLAALEHAKSIGRPFDNVYLLCNYPKKDAEKYVSWLNKKVPQAKIEAEHISLSSPTAYEEIYPAALKQLKLLSKRFPDHRYSVHLSPGTPAMTAVWVLLVKTQFPAACIESWLSKDNIQHVRQVELPFKIDAQFQKSQKKIRDQSLSKIDADLGSFASIIGNSEVMKQQVEKANRVAVRDVPVLILGETGTGKEVFARAIHNNSNRKNKQFVPVNCGAMPHDLAESLLFGHKKGAFSGAHADHDGFFAQADGGTLFLDEVGELPQLLQTKLLRALQEKKFTPLGDSKERSSDFRLISATHRKLAQLINSGEFREDLFYRLAIGILQLPPLSARGDDIKLLADLTLSSVNKELADQDSFQRRFFTDEAYQFIEAQPWPGNIRELNACIFRATLWSEQAALSAEDLKVSMINRETKPDMMPEILSEPMDLRSVMGEVAKHHLQLALQTTNGNKLAAAKLLGLNSSQVLDKWFEKYF</sequence>
<keyword evidence="8" id="KW-1185">Reference proteome</keyword>
<dbReference type="Proteomes" id="UP000244906">
    <property type="component" value="Unassembled WGS sequence"/>
</dbReference>
<dbReference type="SUPFAM" id="SSF46689">
    <property type="entry name" value="Homeodomain-like"/>
    <property type="match status" value="1"/>
</dbReference>
<evidence type="ECO:0000313" key="7">
    <source>
        <dbReference type="EMBL" id="PVZ64500.1"/>
    </source>
</evidence>
<dbReference type="Pfam" id="PF02954">
    <property type="entry name" value="HTH_8"/>
    <property type="match status" value="1"/>
</dbReference>
<dbReference type="PROSITE" id="PS00688">
    <property type="entry name" value="SIGMA54_INTERACT_3"/>
    <property type="match status" value="1"/>
</dbReference>
<dbReference type="InterPro" id="IPR025944">
    <property type="entry name" value="Sigma_54_int_dom_CS"/>
</dbReference>
<keyword evidence="4" id="KW-0238">DNA-binding</keyword>
<evidence type="ECO:0000256" key="1">
    <source>
        <dbReference type="ARBA" id="ARBA00022741"/>
    </source>
</evidence>
<dbReference type="SMART" id="SM00382">
    <property type="entry name" value="AAA"/>
    <property type="match status" value="1"/>
</dbReference>
<dbReference type="InterPro" id="IPR002078">
    <property type="entry name" value="Sigma_54_int"/>
</dbReference>
<dbReference type="PROSITE" id="PS50045">
    <property type="entry name" value="SIGMA54_INTERACT_4"/>
    <property type="match status" value="1"/>
</dbReference>
<evidence type="ECO:0000256" key="3">
    <source>
        <dbReference type="ARBA" id="ARBA00023015"/>
    </source>
</evidence>
<dbReference type="OrthoDB" id="9804019at2"/>
<keyword evidence="5" id="KW-0804">Transcription</keyword>
<protein>
    <submittedName>
        <fullName evidence="7">AAA family ATPase</fullName>
    </submittedName>
</protein>
<dbReference type="InterPro" id="IPR003593">
    <property type="entry name" value="AAA+_ATPase"/>
</dbReference>
<keyword evidence="3" id="KW-0805">Transcription regulation</keyword>
<keyword evidence="1" id="KW-0547">Nucleotide-binding</keyword>
<dbReference type="Gene3D" id="1.10.8.60">
    <property type="match status" value="1"/>
</dbReference>
<feature type="domain" description="Sigma-54 factor interaction" evidence="6">
    <location>
        <begin position="183"/>
        <end position="416"/>
    </location>
</feature>
<dbReference type="Pfam" id="PF25601">
    <property type="entry name" value="AAA_lid_14"/>
    <property type="match status" value="1"/>
</dbReference>
<evidence type="ECO:0000256" key="2">
    <source>
        <dbReference type="ARBA" id="ARBA00022840"/>
    </source>
</evidence>
<dbReference type="EMBL" id="QDDL01000012">
    <property type="protein sequence ID" value="PVZ64500.1"/>
    <property type="molecule type" value="Genomic_DNA"/>
</dbReference>
<dbReference type="GO" id="GO:0006355">
    <property type="term" value="P:regulation of DNA-templated transcription"/>
    <property type="evidence" value="ECO:0007669"/>
    <property type="project" value="InterPro"/>
</dbReference>
<organism evidence="7 8">
    <name type="scientific">Pelagibaculum spongiae</name>
    <dbReference type="NCBI Taxonomy" id="2080658"/>
    <lineage>
        <taxon>Bacteria</taxon>
        <taxon>Pseudomonadati</taxon>
        <taxon>Pseudomonadota</taxon>
        <taxon>Gammaproteobacteria</taxon>
        <taxon>Oceanospirillales</taxon>
        <taxon>Pelagibaculum</taxon>
    </lineage>
</organism>
<dbReference type="InterPro" id="IPR025943">
    <property type="entry name" value="Sigma_54_int_dom_ATP-bd_2"/>
</dbReference>
<dbReference type="Pfam" id="PF00158">
    <property type="entry name" value="Sigma54_activat"/>
    <property type="match status" value="1"/>
</dbReference>
<dbReference type="Gene3D" id="3.40.50.300">
    <property type="entry name" value="P-loop containing nucleotide triphosphate hydrolases"/>
    <property type="match status" value="1"/>
</dbReference>
<dbReference type="SUPFAM" id="SSF52540">
    <property type="entry name" value="P-loop containing nucleoside triphosphate hydrolases"/>
    <property type="match status" value="1"/>
</dbReference>
<dbReference type="InterPro" id="IPR009057">
    <property type="entry name" value="Homeodomain-like_sf"/>
</dbReference>
<dbReference type="InterPro" id="IPR025662">
    <property type="entry name" value="Sigma_54_int_dom_ATP-bd_1"/>
</dbReference>
<dbReference type="RefSeq" id="WP_116688852.1">
    <property type="nucleotide sequence ID" value="NZ_CAWNYD010000012.1"/>
</dbReference>
<name>A0A2V1GW03_9GAMM</name>
<dbReference type="CDD" id="cd00009">
    <property type="entry name" value="AAA"/>
    <property type="match status" value="1"/>
</dbReference>
<gene>
    <name evidence="7" type="ORF">DC094_19500</name>
</gene>
<dbReference type="PANTHER" id="PTHR32071">
    <property type="entry name" value="TRANSCRIPTIONAL REGULATORY PROTEIN"/>
    <property type="match status" value="1"/>
</dbReference>
<dbReference type="InterPro" id="IPR002197">
    <property type="entry name" value="HTH_Fis"/>
</dbReference>
<keyword evidence="2" id="KW-0067">ATP-binding</keyword>
<dbReference type="FunFam" id="3.40.50.300:FF:000006">
    <property type="entry name" value="DNA-binding transcriptional regulator NtrC"/>
    <property type="match status" value="1"/>
</dbReference>
<evidence type="ECO:0000313" key="8">
    <source>
        <dbReference type="Proteomes" id="UP000244906"/>
    </source>
</evidence>
<evidence type="ECO:0000259" key="6">
    <source>
        <dbReference type="PROSITE" id="PS50045"/>
    </source>
</evidence>
<reference evidence="7 8" key="1">
    <citation type="submission" date="2018-04" db="EMBL/GenBank/DDBJ databases">
        <title>Thalassorhabdus spongiae gen. nov., sp. nov., isolated from a marine sponge in South-West Iceland.</title>
        <authorList>
            <person name="Knobloch S."/>
            <person name="Daussin A."/>
            <person name="Johannsson R."/>
            <person name="Marteinsson V.T."/>
        </authorList>
    </citation>
    <scope>NUCLEOTIDE SEQUENCE [LARGE SCALE GENOMIC DNA]</scope>
    <source>
        <strain evidence="7 8">Hp12</strain>
    </source>
</reference>
<dbReference type="AlphaFoldDB" id="A0A2V1GW03"/>
<dbReference type="Gene3D" id="1.10.10.60">
    <property type="entry name" value="Homeodomain-like"/>
    <property type="match status" value="1"/>
</dbReference>
<dbReference type="InterPro" id="IPR058031">
    <property type="entry name" value="AAA_lid_NorR"/>
</dbReference>
<proteinExistence type="predicted"/>
<dbReference type="InterPro" id="IPR027417">
    <property type="entry name" value="P-loop_NTPase"/>
</dbReference>
<dbReference type="PROSITE" id="PS00675">
    <property type="entry name" value="SIGMA54_INTERACT_1"/>
    <property type="match status" value="1"/>
</dbReference>
<accession>A0A2V1GW03</accession>
<comment type="caution">
    <text evidence="7">The sequence shown here is derived from an EMBL/GenBank/DDBJ whole genome shotgun (WGS) entry which is preliminary data.</text>
</comment>
<dbReference type="PROSITE" id="PS00676">
    <property type="entry name" value="SIGMA54_INTERACT_2"/>
    <property type="match status" value="1"/>
</dbReference>
<dbReference type="GO" id="GO:0003677">
    <property type="term" value="F:DNA binding"/>
    <property type="evidence" value="ECO:0007669"/>
    <property type="project" value="UniProtKB-KW"/>
</dbReference>
<evidence type="ECO:0000256" key="4">
    <source>
        <dbReference type="ARBA" id="ARBA00023125"/>
    </source>
</evidence>
<dbReference type="GO" id="GO:0005524">
    <property type="term" value="F:ATP binding"/>
    <property type="evidence" value="ECO:0007669"/>
    <property type="project" value="UniProtKB-KW"/>
</dbReference>
<evidence type="ECO:0000256" key="5">
    <source>
        <dbReference type="ARBA" id="ARBA00023163"/>
    </source>
</evidence>